<dbReference type="EMBL" id="MOMC01000127">
    <property type="protein sequence ID" value="ONH21999.1"/>
    <property type="molecule type" value="Genomic_DNA"/>
</dbReference>
<dbReference type="Proteomes" id="UP000188929">
    <property type="component" value="Unassembled WGS sequence"/>
</dbReference>
<dbReference type="STRING" id="1834516.BL253_37110"/>
<keyword evidence="3" id="KW-1185">Reference proteome</keyword>
<accession>A0A1V2I190</accession>
<organism evidence="2 3">
    <name type="scientific">Pseudofrankia asymbiotica</name>
    <dbReference type="NCBI Taxonomy" id="1834516"/>
    <lineage>
        <taxon>Bacteria</taxon>
        <taxon>Bacillati</taxon>
        <taxon>Actinomycetota</taxon>
        <taxon>Actinomycetes</taxon>
        <taxon>Frankiales</taxon>
        <taxon>Frankiaceae</taxon>
        <taxon>Pseudofrankia</taxon>
    </lineage>
</organism>
<name>A0A1V2I190_9ACTN</name>
<feature type="region of interest" description="Disordered" evidence="1">
    <location>
        <begin position="1"/>
        <end position="31"/>
    </location>
</feature>
<proteinExistence type="predicted"/>
<evidence type="ECO:0000256" key="1">
    <source>
        <dbReference type="SAM" id="MobiDB-lite"/>
    </source>
</evidence>
<protein>
    <submittedName>
        <fullName evidence="2">Uncharacterized protein</fullName>
    </submittedName>
</protein>
<sequence length="85" mass="9015">MPLKPLDGPCSPDTQAGVVAHPHGRAPTPGLVDAPQEISWFPALAMDELRTAVRSLRTDTPVTASGFPLTEEINSAPSPRRASRC</sequence>
<dbReference type="AlphaFoldDB" id="A0A1V2I190"/>
<comment type="caution">
    <text evidence="2">The sequence shown here is derived from an EMBL/GenBank/DDBJ whole genome shotgun (WGS) entry which is preliminary data.</text>
</comment>
<evidence type="ECO:0000313" key="3">
    <source>
        <dbReference type="Proteomes" id="UP000188929"/>
    </source>
</evidence>
<gene>
    <name evidence="2" type="ORF">BL253_37110</name>
</gene>
<evidence type="ECO:0000313" key="2">
    <source>
        <dbReference type="EMBL" id="ONH21999.1"/>
    </source>
</evidence>
<reference evidence="3" key="1">
    <citation type="submission" date="2016-10" db="EMBL/GenBank/DDBJ databases">
        <title>Frankia sp. NRRL B-16386 Genome sequencing.</title>
        <authorList>
            <person name="Ghodhbane-Gtari F."/>
            <person name="Swanson E."/>
            <person name="Gueddou A."/>
            <person name="Hezbri K."/>
            <person name="Ktari K."/>
            <person name="Nouioui I."/>
            <person name="Morris K."/>
            <person name="Simpson S."/>
            <person name="Abebe-Akele F."/>
            <person name="Thomas K."/>
            <person name="Gtari M."/>
            <person name="Tisa L.S."/>
        </authorList>
    </citation>
    <scope>NUCLEOTIDE SEQUENCE [LARGE SCALE GENOMIC DNA]</scope>
    <source>
        <strain evidence="3">NRRL B-16386</strain>
    </source>
</reference>